<dbReference type="SUPFAM" id="SSF55729">
    <property type="entry name" value="Acyl-CoA N-acyltransferases (Nat)"/>
    <property type="match status" value="1"/>
</dbReference>
<accession>A0ABR5YDY7</accession>
<dbReference type="InterPro" id="IPR000182">
    <property type="entry name" value="GNAT_dom"/>
</dbReference>
<evidence type="ECO:0000313" key="2">
    <source>
        <dbReference type="EMBL" id="KZE15774.1"/>
    </source>
</evidence>
<feature type="domain" description="N-acetyltransferase" evidence="1">
    <location>
        <begin position="25"/>
        <end position="166"/>
    </location>
</feature>
<proteinExistence type="predicted"/>
<dbReference type="Gene3D" id="3.40.630.30">
    <property type="match status" value="1"/>
</dbReference>
<gene>
    <name evidence="2" type="ORF">AVT10_13080</name>
</gene>
<organism evidence="2 3">
    <name type="scientific">Sphingomonas hankookensis</name>
    <dbReference type="NCBI Taxonomy" id="563996"/>
    <lineage>
        <taxon>Bacteria</taxon>
        <taxon>Pseudomonadati</taxon>
        <taxon>Pseudomonadota</taxon>
        <taxon>Alphaproteobacteria</taxon>
        <taxon>Sphingomonadales</taxon>
        <taxon>Sphingomonadaceae</taxon>
        <taxon>Sphingomonas</taxon>
    </lineage>
</organism>
<dbReference type="RefSeq" id="WP_066689596.1">
    <property type="nucleotide sequence ID" value="NZ_CP117025.1"/>
</dbReference>
<name>A0ABR5YDY7_9SPHN</name>
<protein>
    <submittedName>
        <fullName evidence="2">GNAT family acetyltransferase</fullName>
    </submittedName>
</protein>
<sequence length="166" mass="18309">MTDLLVRLYDLPDVQHRPQLAEHGVNIRRAMSAERHVVLAWVAETFGPAWRSEAARAFIRPVTTLWIAVRGDAVIGFAAYDCSMRGFFGPTGVDPAARGWGVGEALLFATLHDMRAMEYGYAIIGGIGPEAFYRRWLDVSVIPGSQHGIYRGMLHSPGDAPPDEDD</sequence>
<evidence type="ECO:0000259" key="1">
    <source>
        <dbReference type="PROSITE" id="PS51186"/>
    </source>
</evidence>
<evidence type="ECO:0000313" key="3">
    <source>
        <dbReference type="Proteomes" id="UP000076609"/>
    </source>
</evidence>
<dbReference type="CDD" id="cd04301">
    <property type="entry name" value="NAT_SF"/>
    <property type="match status" value="1"/>
</dbReference>
<keyword evidence="3" id="KW-1185">Reference proteome</keyword>
<dbReference type="Proteomes" id="UP000076609">
    <property type="component" value="Unassembled WGS sequence"/>
</dbReference>
<dbReference type="InterPro" id="IPR016181">
    <property type="entry name" value="Acyl_CoA_acyltransferase"/>
</dbReference>
<comment type="caution">
    <text evidence="2">The sequence shown here is derived from an EMBL/GenBank/DDBJ whole genome shotgun (WGS) entry which is preliminary data.</text>
</comment>
<dbReference type="PROSITE" id="PS51186">
    <property type="entry name" value="GNAT"/>
    <property type="match status" value="1"/>
</dbReference>
<dbReference type="Pfam" id="PF00583">
    <property type="entry name" value="Acetyltransf_1"/>
    <property type="match status" value="1"/>
</dbReference>
<reference evidence="3" key="1">
    <citation type="submission" date="2016-01" db="EMBL/GenBank/DDBJ databases">
        <title>Draft genome of Chromobacterium sp. F49.</title>
        <authorList>
            <person name="Hong K.W."/>
        </authorList>
    </citation>
    <scope>NUCLEOTIDE SEQUENCE [LARGE SCALE GENOMIC DNA]</scope>
    <source>
        <strain evidence="3">CN3</strain>
    </source>
</reference>
<dbReference type="EMBL" id="LQQO01000011">
    <property type="protein sequence ID" value="KZE15774.1"/>
    <property type="molecule type" value="Genomic_DNA"/>
</dbReference>